<gene>
    <name evidence="2" type="ORF">E3N88_28396</name>
</gene>
<feature type="region of interest" description="Disordered" evidence="1">
    <location>
        <begin position="322"/>
        <end position="353"/>
    </location>
</feature>
<evidence type="ECO:0000313" key="2">
    <source>
        <dbReference type="EMBL" id="KAD4179805.1"/>
    </source>
</evidence>
<evidence type="ECO:0000313" key="3">
    <source>
        <dbReference type="Proteomes" id="UP000326396"/>
    </source>
</evidence>
<keyword evidence="3" id="KW-1185">Reference proteome</keyword>
<organism evidence="2 3">
    <name type="scientific">Mikania micrantha</name>
    <name type="common">bitter vine</name>
    <dbReference type="NCBI Taxonomy" id="192012"/>
    <lineage>
        <taxon>Eukaryota</taxon>
        <taxon>Viridiplantae</taxon>
        <taxon>Streptophyta</taxon>
        <taxon>Embryophyta</taxon>
        <taxon>Tracheophyta</taxon>
        <taxon>Spermatophyta</taxon>
        <taxon>Magnoliopsida</taxon>
        <taxon>eudicotyledons</taxon>
        <taxon>Gunneridae</taxon>
        <taxon>Pentapetalae</taxon>
        <taxon>asterids</taxon>
        <taxon>campanulids</taxon>
        <taxon>Asterales</taxon>
        <taxon>Asteraceae</taxon>
        <taxon>Asteroideae</taxon>
        <taxon>Heliantheae alliance</taxon>
        <taxon>Eupatorieae</taxon>
        <taxon>Mikania</taxon>
    </lineage>
</organism>
<protein>
    <submittedName>
        <fullName evidence="2">Uncharacterized protein</fullName>
    </submittedName>
</protein>
<dbReference type="Proteomes" id="UP000326396">
    <property type="component" value="Linkage Group LG4"/>
</dbReference>
<sequence length="452" mass="50392">MKKDGRDKAHKVWEIYTDGASSMEGAGVGVMVVSPQGVVAHVDSLLVANQINGVYEVKEERMRVASVDTMDNNGELRRNLDVLEERRERAALEEESRAGEQGKMGPNWEGPYMVHEVLGKGAYSLALLDGSKQQGQAKKEIEAEGQLEQAPKDLEEKQHESITNAFIGIPGRDGITVARLPWLVGERTMPERSNLKAKRKNPLTWDKGSSRIRKKEEEKTSNRKDKIELEGSRTLGREGSSKGGVTNFDGEKRIRRKMAELNWEEEERKLIKWMLGLWMEEVAPAAEESSVTGGQGAKDVEPALALGAMIGSVEVEIRPGKVEVESEATRNASNKEPEDVEGGSRAASEEPEHKDLLEVLIKGGKKNQFQYTRSKVQSQDGKYYNARVHPEQFNPRDLVLHKNEARRQEALRKMGVGGKHIGRGSTNCQPWMEKPLLDIGMQQILAILSIIN</sequence>
<dbReference type="AlphaFoldDB" id="A0A5N6N278"/>
<name>A0A5N6N278_9ASTR</name>
<feature type="compositionally biased region" description="Basic and acidic residues" evidence="1">
    <location>
        <begin position="322"/>
        <end position="337"/>
    </location>
</feature>
<comment type="caution">
    <text evidence="2">The sequence shown here is derived from an EMBL/GenBank/DDBJ whole genome shotgun (WGS) entry which is preliminary data.</text>
</comment>
<proteinExistence type="predicted"/>
<reference evidence="2 3" key="1">
    <citation type="submission" date="2019-05" db="EMBL/GenBank/DDBJ databases">
        <title>Mikania micrantha, genome provides insights into the molecular mechanism of rapid growth.</title>
        <authorList>
            <person name="Liu B."/>
        </authorList>
    </citation>
    <scope>NUCLEOTIDE SEQUENCE [LARGE SCALE GENOMIC DNA]</scope>
    <source>
        <strain evidence="2">NLD-2019</strain>
        <tissue evidence="2">Leaf</tissue>
    </source>
</reference>
<feature type="compositionally biased region" description="Basic and acidic residues" evidence="1">
    <location>
        <begin position="214"/>
        <end position="240"/>
    </location>
</feature>
<accession>A0A5N6N278</accession>
<dbReference type="EMBL" id="SZYD01000014">
    <property type="protein sequence ID" value="KAD4179805.1"/>
    <property type="molecule type" value="Genomic_DNA"/>
</dbReference>
<evidence type="ECO:0000256" key="1">
    <source>
        <dbReference type="SAM" id="MobiDB-lite"/>
    </source>
</evidence>
<dbReference type="OrthoDB" id="2269275at2759"/>
<feature type="region of interest" description="Disordered" evidence="1">
    <location>
        <begin position="191"/>
        <end position="248"/>
    </location>
</feature>